<evidence type="ECO:0000313" key="2">
    <source>
        <dbReference type="EMBL" id="PIV10273.1"/>
    </source>
</evidence>
<gene>
    <name evidence="2" type="ORF">COS49_01410</name>
</gene>
<feature type="signal peptide" evidence="1">
    <location>
        <begin position="1"/>
        <end position="39"/>
    </location>
</feature>
<proteinExistence type="predicted"/>
<evidence type="ECO:0000256" key="1">
    <source>
        <dbReference type="SAM" id="SignalP"/>
    </source>
</evidence>
<evidence type="ECO:0000313" key="3">
    <source>
        <dbReference type="Proteomes" id="UP000229894"/>
    </source>
</evidence>
<dbReference type="EMBL" id="PEUX01000031">
    <property type="protein sequence ID" value="PIV10273.1"/>
    <property type="molecule type" value="Genomic_DNA"/>
</dbReference>
<feature type="chain" id="PRO_5014766632" evidence="1">
    <location>
        <begin position="40"/>
        <end position="250"/>
    </location>
</feature>
<accession>A0A2M7BUM4</accession>
<sequence>MGRIKKINYCLPGRLCPKRLGRGLLLIVFCLLLTAPAQSQTPAIDLTLTWSTDTYIPADYPGKALPSRGSIVEIVANVDSLAANPWELDYRWFLNSSLQKESSGPGKIIFRFMVRQQAANNQSVRVEARDNQGVILSSASSEIRIVDPEIVLLGPLSSLSLDEYQINSNQKVNFIAKPYFFNIDHPDDLDYSWHLADKEAAPESSDQPNILFLEIEEIDRAISQRLTILAKNRNNYLEQARNSAQINIIP</sequence>
<reference evidence="3" key="1">
    <citation type="submission" date="2017-09" db="EMBL/GenBank/DDBJ databases">
        <title>Depth-based differentiation of microbial function through sediment-hosted aquifers and enrichment of novel symbionts in the deep terrestrial subsurface.</title>
        <authorList>
            <person name="Probst A.J."/>
            <person name="Ladd B."/>
            <person name="Jarett J.K."/>
            <person name="Geller-Mcgrath D.E."/>
            <person name="Sieber C.M.K."/>
            <person name="Emerson J.B."/>
            <person name="Anantharaman K."/>
            <person name="Thomas B.C."/>
            <person name="Malmstrom R."/>
            <person name="Stieglmeier M."/>
            <person name="Klingl A."/>
            <person name="Woyke T."/>
            <person name="Ryan C.M."/>
            <person name="Banfield J.F."/>
        </authorList>
    </citation>
    <scope>NUCLEOTIDE SEQUENCE [LARGE SCALE GENOMIC DNA]</scope>
</reference>
<name>A0A2M7BUM4_9BACT</name>
<comment type="caution">
    <text evidence="2">The sequence shown here is derived from an EMBL/GenBank/DDBJ whole genome shotgun (WGS) entry which is preliminary data.</text>
</comment>
<protein>
    <submittedName>
        <fullName evidence="2">Uncharacterized protein</fullName>
    </submittedName>
</protein>
<organism evidence="2 3">
    <name type="scientific">Candidatus Portnoybacteria bacterium CG03_land_8_20_14_0_80_41_10</name>
    <dbReference type="NCBI Taxonomy" id="1974808"/>
    <lineage>
        <taxon>Bacteria</taxon>
        <taxon>Candidatus Portnoyibacteriota</taxon>
    </lineage>
</organism>
<dbReference type="AlphaFoldDB" id="A0A2M7BUM4"/>
<keyword evidence="1" id="KW-0732">Signal</keyword>
<dbReference type="Proteomes" id="UP000229894">
    <property type="component" value="Unassembled WGS sequence"/>
</dbReference>